<comment type="function">
    <text evidence="6">Sigma factors are initiation factors that promote the attachment of RNA polymerase to specific initiation sites and are then released.</text>
</comment>
<name>A0A318XUD5_9FIRM</name>
<dbReference type="Pfam" id="PF04542">
    <property type="entry name" value="Sigma70_r2"/>
    <property type="match status" value="1"/>
</dbReference>
<dbReference type="RefSeq" id="WP_110462955.1">
    <property type="nucleotide sequence ID" value="NZ_QKMR01000020.1"/>
</dbReference>
<feature type="short sequence motif" description="Polymerase core binding" evidence="6">
    <location>
        <begin position="59"/>
        <end position="72"/>
    </location>
</feature>
<comment type="subunit">
    <text evidence="6">Interacts with RsgI.</text>
</comment>
<dbReference type="AlphaFoldDB" id="A0A318XUD5"/>
<dbReference type="InterPro" id="IPR014244">
    <property type="entry name" value="RNA_pol_sigma-I"/>
</dbReference>
<reference evidence="8 9" key="1">
    <citation type="submission" date="2018-06" db="EMBL/GenBank/DDBJ databases">
        <title>Genomic Encyclopedia of Type Strains, Phase I: the one thousand microbial genomes (KMG-I) project.</title>
        <authorList>
            <person name="Kyrpides N."/>
        </authorList>
    </citation>
    <scope>NUCLEOTIDE SEQUENCE [LARGE SCALE GENOMIC DNA]</scope>
    <source>
        <strain evidence="8 9">DSM 19573</strain>
    </source>
</reference>
<evidence type="ECO:0000313" key="8">
    <source>
        <dbReference type="EMBL" id="PYG86547.1"/>
    </source>
</evidence>
<keyword evidence="3 6" id="KW-0731">Sigma factor</keyword>
<keyword evidence="2 6" id="KW-0805">Transcription regulation</keyword>
<keyword evidence="9" id="KW-1185">Reference proteome</keyword>
<evidence type="ECO:0000259" key="7">
    <source>
        <dbReference type="Pfam" id="PF04542"/>
    </source>
</evidence>
<evidence type="ECO:0000256" key="3">
    <source>
        <dbReference type="ARBA" id="ARBA00023082"/>
    </source>
</evidence>
<keyword evidence="6" id="KW-0346">Stress response</keyword>
<keyword evidence="1 6" id="KW-0963">Cytoplasm</keyword>
<comment type="subcellular location">
    <subcellularLocation>
        <location evidence="6">Cytoplasm</location>
    </subcellularLocation>
</comment>
<dbReference type="GO" id="GO:0003677">
    <property type="term" value="F:DNA binding"/>
    <property type="evidence" value="ECO:0007669"/>
    <property type="project" value="UniProtKB-UniRule"/>
</dbReference>
<dbReference type="InterPro" id="IPR007627">
    <property type="entry name" value="RNA_pol_sigma70_r2"/>
</dbReference>
<keyword evidence="5 6" id="KW-0804">Transcription</keyword>
<dbReference type="GO" id="GO:0016987">
    <property type="term" value="F:sigma factor activity"/>
    <property type="evidence" value="ECO:0007669"/>
    <property type="project" value="UniProtKB-UniRule"/>
</dbReference>
<evidence type="ECO:0000313" key="9">
    <source>
        <dbReference type="Proteomes" id="UP000248132"/>
    </source>
</evidence>
<evidence type="ECO:0000256" key="6">
    <source>
        <dbReference type="HAMAP-Rule" id="MF_02064"/>
    </source>
</evidence>
<dbReference type="NCBIfam" id="NF006173">
    <property type="entry name" value="PRK08311.2-1"/>
    <property type="match status" value="1"/>
</dbReference>
<evidence type="ECO:0000256" key="5">
    <source>
        <dbReference type="ARBA" id="ARBA00023163"/>
    </source>
</evidence>
<dbReference type="SUPFAM" id="SSF88946">
    <property type="entry name" value="Sigma2 domain of RNA polymerase sigma factors"/>
    <property type="match status" value="1"/>
</dbReference>
<dbReference type="Proteomes" id="UP000248132">
    <property type="component" value="Unassembled WGS sequence"/>
</dbReference>
<protein>
    <recommendedName>
        <fullName evidence="6">RNA polymerase sigma factor SigI</fullName>
    </recommendedName>
</protein>
<organism evidence="8 9">
    <name type="scientific">Ruminiclostridium sufflavum DSM 19573</name>
    <dbReference type="NCBI Taxonomy" id="1121337"/>
    <lineage>
        <taxon>Bacteria</taxon>
        <taxon>Bacillati</taxon>
        <taxon>Bacillota</taxon>
        <taxon>Clostridia</taxon>
        <taxon>Eubacteriales</taxon>
        <taxon>Oscillospiraceae</taxon>
        <taxon>Ruminiclostridium</taxon>
    </lineage>
</organism>
<dbReference type="Gene3D" id="1.10.1740.10">
    <property type="match status" value="1"/>
</dbReference>
<comment type="similarity">
    <text evidence="6">Belongs to the sigma-70 factor family. SigI subfamily.</text>
</comment>
<gene>
    <name evidence="6" type="primary">sigI</name>
    <name evidence="8" type="ORF">LY28_02975</name>
</gene>
<sequence>MKVEYLNQHINYSNNINTIFEKIKNGDNVLKNKFINDYKPYILKTLSHLVGKYVDENNEEYSIGLLAFNEAIDMYDVKKNSNFFKYAEMVIRHRIIDYIRFNKKYLKDVPFSYFEDDEGFEERYLICDSFNQYEKIEIREEILLFEQQLKEYGITLEELVECSPRHRDSRSLCIQIAKIIAENEMLNNKLVRKRMLPLSDLMKFVNVHKRTVERNRKYIIAVTIILKGNLEGIKDFFTNTDDNGMYLQ</sequence>
<dbReference type="GO" id="GO:0006352">
    <property type="term" value="P:DNA-templated transcription initiation"/>
    <property type="evidence" value="ECO:0007669"/>
    <property type="project" value="UniProtKB-UniRule"/>
</dbReference>
<feature type="DNA-binding region" description="H-T-H motif" evidence="6">
    <location>
        <begin position="198"/>
        <end position="217"/>
    </location>
</feature>
<keyword evidence="4 6" id="KW-0238">DNA-binding</keyword>
<dbReference type="InterPro" id="IPR013325">
    <property type="entry name" value="RNA_pol_sigma_r2"/>
</dbReference>
<feature type="domain" description="RNA polymerase sigma-70 region 2" evidence="7">
    <location>
        <begin position="35"/>
        <end position="103"/>
    </location>
</feature>
<comment type="activity regulation">
    <text evidence="6">Negatively regulated by the anti-sigma-I factor RsgI.</text>
</comment>
<proteinExistence type="inferred from homology"/>
<dbReference type="EMBL" id="QKMR01000020">
    <property type="protein sequence ID" value="PYG86547.1"/>
    <property type="molecule type" value="Genomic_DNA"/>
</dbReference>
<dbReference type="HAMAP" id="MF_02064">
    <property type="entry name" value="Sigma70_SigI"/>
    <property type="match status" value="1"/>
</dbReference>
<accession>A0A318XUD5</accession>
<evidence type="ECO:0000256" key="4">
    <source>
        <dbReference type="ARBA" id="ARBA00023125"/>
    </source>
</evidence>
<dbReference type="OrthoDB" id="3190733at2"/>
<evidence type="ECO:0000256" key="1">
    <source>
        <dbReference type="ARBA" id="ARBA00022490"/>
    </source>
</evidence>
<dbReference type="NCBIfam" id="TIGR02895">
    <property type="entry name" value="spore_sigI"/>
    <property type="match status" value="1"/>
</dbReference>
<dbReference type="PIRSF" id="PIRSF038953">
    <property type="entry name" value="SigI"/>
    <property type="match status" value="1"/>
</dbReference>
<dbReference type="GO" id="GO:0005737">
    <property type="term" value="C:cytoplasm"/>
    <property type="evidence" value="ECO:0007669"/>
    <property type="project" value="UniProtKB-SubCell"/>
</dbReference>
<comment type="caution">
    <text evidence="8">The sequence shown here is derived from an EMBL/GenBank/DDBJ whole genome shotgun (WGS) entry which is preliminary data.</text>
</comment>
<evidence type="ECO:0000256" key="2">
    <source>
        <dbReference type="ARBA" id="ARBA00023015"/>
    </source>
</evidence>